<dbReference type="EMBL" id="JAPHNI010000008">
    <property type="protein sequence ID" value="KAJ8118840.1"/>
    <property type="molecule type" value="Genomic_DNA"/>
</dbReference>
<evidence type="ECO:0000313" key="2">
    <source>
        <dbReference type="Proteomes" id="UP001153331"/>
    </source>
</evidence>
<evidence type="ECO:0000313" key="1">
    <source>
        <dbReference type="EMBL" id="KAJ8118840.1"/>
    </source>
</evidence>
<reference evidence="1" key="1">
    <citation type="submission" date="2022-11" db="EMBL/GenBank/DDBJ databases">
        <title>Genome Sequence of Boeremia exigua.</title>
        <authorList>
            <person name="Buettner E."/>
        </authorList>
    </citation>
    <scope>NUCLEOTIDE SEQUENCE</scope>
    <source>
        <strain evidence="1">CU02</strain>
    </source>
</reference>
<comment type="caution">
    <text evidence="1">The sequence shown here is derived from an EMBL/GenBank/DDBJ whole genome shotgun (WGS) entry which is preliminary data.</text>
</comment>
<name>A0ACC2IUL3_9PLEO</name>
<protein>
    <submittedName>
        <fullName evidence="1">Uncharacterized protein</fullName>
    </submittedName>
</protein>
<gene>
    <name evidence="1" type="ORF">OPT61_g241</name>
</gene>
<proteinExistence type="predicted"/>
<dbReference type="Proteomes" id="UP001153331">
    <property type="component" value="Unassembled WGS sequence"/>
</dbReference>
<organism evidence="1 2">
    <name type="scientific">Boeremia exigua</name>
    <dbReference type="NCBI Taxonomy" id="749465"/>
    <lineage>
        <taxon>Eukaryota</taxon>
        <taxon>Fungi</taxon>
        <taxon>Dikarya</taxon>
        <taxon>Ascomycota</taxon>
        <taxon>Pezizomycotina</taxon>
        <taxon>Dothideomycetes</taxon>
        <taxon>Pleosporomycetidae</taxon>
        <taxon>Pleosporales</taxon>
        <taxon>Pleosporineae</taxon>
        <taxon>Didymellaceae</taxon>
        <taxon>Boeremia</taxon>
    </lineage>
</organism>
<sequence>MSHTNLRAPGAVLLALFSVIASALEVSPDSPCASKCIDRNDGNPSWRNQSLTFNDMLPCYNWEYSGENSTAAALKFRTCQECQMNSGWRVQFMDDGTQYTEQDSTWFLFNNKGVVDWCIFGRFENEENKNISSSSISQRCSDSCSKIRSSIDYNIKSDPGGFDFCEHNTNANFTSDAESCATCLYENDDLTILGNVLTTVQDMCVKKPGRNYTVPANVSVYGTERIQLSASSLSPSPTSTSVPPSTNDSSSSLSRGAIAGIVLGALVAIIAVLGLILLLLKRRKNGLRTSAAPKNEGGAAPTAPPHNYQYSAVQHADKDRYSYAAEAPTDQAPVEMGASRGMSELPTAR</sequence>
<keyword evidence="2" id="KW-1185">Reference proteome</keyword>
<accession>A0ACC2IUL3</accession>